<dbReference type="Proteomes" id="UP000774617">
    <property type="component" value="Unassembled WGS sequence"/>
</dbReference>
<dbReference type="EMBL" id="JAGTJR010000034">
    <property type="protein sequence ID" value="KAH7036819.1"/>
    <property type="molecule type" value="Genomic_DNA"/>
</dbReference>
<evidence type="ECO:0000313" key="1">
    <source>
        <dbReference type="EMBL" id="KAH7036819.1"/>
    </source>
</evidence>
<dbReference type="InterPro" id="IPR016181">
    <property type="entry name" value="Acyl_CoA_acyltransferase"/>
</dbReference>
<sequence length="274" mass="30419">MQFRFYDKPGLWMTPAAQHALRQTLLHIAATSLRPVPDYQCLSSAPDALDDKLIVVAHAGDPATTPAIAFTSAFFIAVSALAPPRPVLHTGLTVVDPAHRRRGVVMQLFAQVAARVFPRYGRDGLWVTCLAEVPSSLGLVTQYLEAVFPSPEAAPGPPPETHRAIARAVSEGERARMLISPGAVLDEERFVFRGSNDWSEGECFKKDPRDERWLHREPEWNRFFSDMLKAGSGDEVLQVGFCSRERAEMVVRMLAGREMKEKKKTKKKAAAARL</sequence>
<dbReference type="SUPFAM" id="SSF55729">
    <property type="entry name" value="Acyl-CoA N-acyltransferases (Nat)"/>
    <property type="match status" value="1"/>
</dbReference>
<protein>
    <recommendedName>
        <fullName evidence="3">N-acetyltransferase domain-containing protein</fullName>
    </recommendedName>
</protein>
<gene>
    <name evidence="1" type="ORF">B0J12DRAFT_765279</name>
</gene>
<name>A0ABQ8FZ87_9PEZI</name>
<proteinExistence type="predicted"/>
<comment type="caution">
    <text evidence="1">The sequence shown here is derived from an EMBL/GenBank/DDBJ whole genome shotgun (WGS) entry which is preliminary data.</text>
</comment>
<evidence type="ECO:0000313" key="2">
    <source>
        <dbReference type="Proteomes" id="UP000774617"/>
    </source>
</evidence>
<evidence type="ECO:0008006" key="3">
    <source>
        <dbReference type="Google" id="ProtNLM"/>
    </source>
</evidence>
<keyword evidence="2" id="KW-1185">Reference proteome</keyword>
<reference evidence="1 2" key="1">
    <citation type="journal article" date="2021" name="Nat. Commun.">
        <title>Genetic determinants of endophytism in the Arabidopsis root mycobiome.</title>
        <authorList>
            <person name="Mesny F."/>
            <person name="Miyauchi S."/>
            <person name="Thiergart T."/>
            <person name="Pickel B."/>
            <person name="Atanasova L."/>
            <person name="Karlsson M."/>
            <person name="Huettel B."/>
            <person name="Barry K.W."/>
            <person name="Haridas S."/>
            <person name="Chen C."/>
            <person name="Bauer D."/>
            <person name="Andreopoulos W."/>
            <person name="Pangilinan J."/>
            <person name="LaButti K."/>
            <person name="Riley R."/>
            <person name="Lipzen A."/>
            <person name="Clum A."/>
            <person name="Drula E."/>
            <person name="Henrissat B."/>
            <person name="Kohler A."/>
            <person name="Grigoriev I.V."/>
            <person name="Martin F.M."/>
            <person name="Hacquard S."/>
        </authorList>
    </citation>
    <scope>NUCLEOTIDE SEQUENCE [LARGE SCALE GENOMIC DNA]</scope>
    <source>
        <strain evidence="1 2">MPI-SDFR-AT-0080</strain>
    </source>
</reference>
<organism evidence="1 2">
    <name type="scientific">Macrophomina phaseolina</name>
    <dbReference type="NCBI Taxonomy" id="35725"/>
    <lineage>
        <taxon>Eukaryota</taxon>
        <taxon>Fungi</taxon>
        <taxon>Dikarya</taxon>
        <taxon>Ascomycota</taxon>
        <taxon>Pezizomycotina</taxon>
        <taxon>Dothideomycetes</taxon>
        <taxon>Dothideomycetes incertae sedis</taxon>
        <taxon>Botryosphaeriales</taxon>
        <taxon>Botryosphaeriaceae</taxon>
        <taxon>Macrophomina</taxon>
    </lineage>
</organism>
<accession>A0ABQ8FZ87</accession>